<dbReference type="Pfam" id="PF13768">
    <property type="entry name" value="VWA_3"/>
    <property type="match status" value="2"/>
</dbReference>
<evidence type="ECO:0000259" key="2">
    <source>
        <dbReference type="PROSITE" id="PS50234"/>
    </source>
</evidence>
<sequence length="504" mass="54782">MSAVSPHQTFSSMEEYRAWKASQEGAATTPATTTTVSARTTTSGYATTATRGFSPRAYDTTVSSQVTRSVHTLGDGTVVEETTLTLHFFECVASAMDCNYIVIVDRSSSMRSGIWDGTKMATRWDEAREALKVIAPAVTEADPDGVTVYFFSDSYTRFASQKTAAECEGLFESYSPQGGTELHEVLAAAIKEHKLSFEQSGRYTRILVVHDGEPANPSSVMQLITDTANSVRSVDELRISFIQCGDDAGATQFLDLLDSGLKCRYDIVDTLKWSAISAKGFAAAVLGFVKTSTKTLTTMTLHFFKTLKAAEPREYIVIIDRSYSMQSMVWTGDEPVPTRWSQALDAVKAISPVACNGDPNGITMYFFSDEFTKHTKVTSAGLCHHYFGKYSPLGGTELTPVLEDIFNEHFSGTRKPTTVLVVHDGEPASPESVKATLRDAANKVSSATELLISFIQVGGDKGAAAFLDDLDCNLGARFDIVDTMSVNKMKTTDMAAWVSKTLAN</sequence>
<dbReference type="PANTHER" id="PTHR34706">
    <property type="entry name" value="SLR1338 PROTEIN"/>
    <property type="match status" value="1"/>
</dbReference>
<dbReference type="AlphaFoldDB" id="A0A7S4FEE0"/>
<feature type="compositionally biased region" description="Low complexity" evidence="1">
    <location>
        <begin position="26"/>
        <end position="40"/>
    </location>
</feature>
<protein>
    <recommendedName>
        <fullName evidence="2">VWFA domain-containing protein</fullName>
    </recommendedName>
</protein>
<dbReference type="Gene3D" id="3.40.50.410">
    <property type="entry name" value="von Willebrand factor, type A domain"/>
    <property type="match status" value="2"/>
</dbReference>
<organism evidence="3">
    <name type="scientific">Eutreptiella gymnastica</name>
    <dbReference type="NCBI Taxonomy" id="73025"/>
    <lineage>
        <taxon>Eukaryota</taxon>
        <taxon>Discoba</taxon>
        <taxon>Euglenozoa</taxon>
        <taxon>Euglenida</taxon>
        <taxon>Spirocuta</taxon>
        <taxon>Euglenophyceae</taxon>
        <taxon>Eutreptiales</taxon>
        <taxon>Eutreptiaceae</taxon>
        <taxon>Eutreptiella</taxon>
    </lineage>
</organism>
<name>A0A7S4FEE0_9EUGL</name>
<dbReference type="InterPro" id="IPR036465">
    <property type="entry name" value="vWFA_dom_sf"/>
</dbReference>
<dbReference type="SUPFAM" id="SSF53300">
    <property type="entry name" value="vWA-like"/>
    <property type="match status" value="2"/>
</dbReference>
<dbReference type="EMBL" id="HBJA01003261">
    <property type="protein sequence ID" value="CAE0789930.1"/>
    <property type="molecule type" value="Transcribed_RNA"/>
</dbReference>
<dbReference type="PROSITE" id="PS50234">
    <property type="entry name" value="VWFA"/>
    <property type="match status" value="1"/>
</dbReference>
<accession>A0A7S4FEE0</accession>
<evidence type="ECO:0000256" key="1">
    <source>
        <dbReference type="SAM" id="MobiDB-lite"/>
    </source>
</evidence>
<reference evidence="3" key="1">
    <citation type="submission" date="2021-01" db="EMBL/GenBank/DDBJ databases">
        <authorList>
            <person name="Corre E."/>
            <person name="Pelletier E."/>
            <person name="Niang G."/>
            <person name="Scheremetjew M."/>
            <person name="Finn R."/>
            <person name="Kale V."/>
            <person name="Holt S."/>
            <person name="Cochrane G."/>
            <person name="Meng A."/>
            <person name="Brown T."/>
            <person name="Cohen L."/>
        </authorList>
    </citation>
    <scope>NUCLEOTIDE SEQUENCE</scope>
    <source>
        <strain evidence="3">CCMP1594</strain>
    </source>
</reference>
<feature type="region of interest" description="Disordered" evidence="1">
    <location>
        <begin position="21"/>
        <end position="40"/>
    </location>
</feature>
<dbReference type="InterPro" id="IPR002035">
    <property type="entry name" value="VWF_A"/>
</dbReference>
<evidence type="ECO:0000313" key="3">
    <source>
        <dbReference type="EMBL" id="CAE0789930.1"/>
    </source>
</evidence>
<dbReference type="PANTHER" id="PTHR34706:SF1">
    <property type="entry name" value="VWFA DOMAIN-CONTAINING PROTEIN"/>
    <property type="match status" value="1"/>
</dbReference>
<proteinExistence type="predicted"/>
<gene>
    <name evidence="3" type="ORF">EGYM00163_LOCUS1044</name>
</gene>
<feature type="domain" description="VWFA" evidence="2">
    <location>
        <begin position="99"/>
        <end position="285"/>
    </location>
</feature>